<accession>A0A1D2JEZ4</accession>
<dbReference type="AlphaFoldDB" id="A0A1D2JEZ4"/>
<comment type="caution">
    <text evidence="2">The sequence shown here is derived from an EMBL/GenBank/DDBJ whole genome shotgun (WGS) entry which is preliminary data.</text>
</comment>
<feature type="compositionally biased region" description="Polar residues" evidence="1">
    <location>
        <begin position="723"/>
        <end position="733"/>
    </location>
</feature>
<dbReference type="VEuPathDB" id="FungiDB:PABG_00965"/>
<sequence>MTTPRDALDTETAREILEDHNASRDVGFRFQRNVINFLHGAQQSALESLFSGRRRWKSSSLYGRLPWSPHTNSTSENHKVDDDRLRCPELIEKDANGLSSDDFPPCRVLSSRSPETNLPRLPHMQNQTFYGIEKQFEDLHDQFRRRPSRALQNKRFRNLESKLFPYGNRRHVDVVEASFPVQHARVPTPISPASMYNEEIADRNIQSQGIDKAVTKYANVISAVYQEDIADRNILLSGGNARARWTRKVGVRSQFTLNNGRSSSSLSYYWDGRPRLWSRTNATGYETSPAEGNRELRVISSDQDLRTHPLSYTPENIGSSPTCRMGVRQYIALRLRTSSPAFSAKWQESNNSPEPVKASNISPDLLPSARDAWKSPRTVENSSNPLKLEVKKPRTISADRPPLKLCATKHASSRLLSPTAARLSGRKNVRDLSINTKLAAPVKTFVKVSGQPPDMTVPTPRREPSASLAEIVNSPLQVATPSAISPKAPSYNVEEIMSMFKQAYMSSSQETRSRPTFETLHDAIVREINSHEAFRQVASEIETMPFPECSPSPFPNTHVEENHSHMRKKPSSKSLSGKEKQAVKFVRRNSVAQTRRNSYAPVKELSFPAIKCLEGGTEEDHSSHERRRRHTYCQPLQTSTLVAPEFPRELWEEAKKANRGLPGNISRPKYTYKLMPDVCPMSSHSIRPKVPPSRQGTSGSSKLSQPRRPSQQTRAAKPETKQKSSSCRNTTAAHTEPEAPKFQFDHVRDEENKYIFDLAPRSRSPSESKTPTSSSPSQSSQTTPVKRLFNTSPQPIVRNLIPLRRSSLTKDLFDSGRFRL</sequence>
<gene>
    <name evidence="2" type="ORF">ACO22_03752</name>
</gene>
<feature type="compositionally biased region" description="Low complexity" evidence="1">
    <location>
        <begin position="761"/>
        <end position="784"/>
    </location>
</feature>
<protein>
    <submittedName>
        <fullName evidence="2">Uncharacterized protein</fullName>
    </submittedName>
</protein>
<evidence type="ECO:0000256" key="1">
    <source>
        <dbReference type="SAM" id="MobiDB-lite"/>
    </source>
</evidence>
<reference evidence="2 3" key="1">
    <citation type="submission" date="2016-06" db="EMBL/GenBank/DDBJ databases">
        <authorList>
            <person name="Kjaerup R.B."/>
            <person name="Dalgaard T.S."/>
            <person name="Juul-Madsen H.R."/>
        </authorList>
    </citation>
    <scope>NUCLEOTIDE SEQUENCE [LARGE SCALE GENOMIC DNA]</scope>
    <source>
        <strain evidence="2 3">Pb300</strain>
    </source>
</reference>
<dbReference type="VEuPathDB" id="FungiDB:PADG_03439"/>
<evidence type="ECO:0000313" key="3">
    <source>
        <dbReference type="Proteomes" id="UP000242814"/>
    </source>
</evidence>
<organism evidence="2 3">
    <name type="scientific">Paracoccidioides brasiliensis</name>
    <dbReference type="NCBI Taxonomy" id="121759"/>
    <lineage>
        <taxon>Eukaryota</taxon>
        <taxon>Fungi</taxon>
        <taxon>Dikarya</taxon>
        <taxon>Ascomycota</taxon>
        <taxon>Pezizomycotina</taxon>
        <taxon>Eurotiomycetes</taxon>
        <taxon>Eurotiomycetidae</taxon>
        <taxon>Onygenales</taxon>
        <taxon>Ajellomycetaceae</taxon>
        <taxon>Paracoccidioides</taxon>
    </lineage>
</organism>
<dbReference type="EMBL" id="LZYO01000135">
    <property type="protein sequence ID" value="ODH29326.1"/>
    <property type="molecule type" value="Genomic_DNA"/>
</dbReference>
<feature type="region of interest" description="Disordered" evidence="1">
    <location>
        <begin position="342"/>
        <end position="383"/>
    </location>
</feature>
<feature type="compositionally biased region" description="Polar residues" evidence="1">
    <location>
        <begin position="342"/>
        <end position="353"/>
    </location>
</feature>
<proteinExistence type="predicted"/>
<name>A0A1D2JEZ4_PARBR</name>
<dbReference type="Proteomes" id="UP000242814">
    <property type="component" value="Unassembled WGS sequence"/>
</dbReference>
<feature type="region of interest" description="Disordered" evidence="1">
    <location>
        <begin position="681"/>
        <end position="790"/>
    </location>
</feature>
<feature type="region of interest" description="Disordered" evidence="1">
    <location>
        <begin position="559"/>
        <end position="583"/>
    </location>
</feature>
<feature type="compositionally biased region" description="Polar residues" evidence="1">
    <location>
        <begin position="694"/>
        <end position="714"/>
    </location>
</feature>
<feature type="compositionally biased region" description="Basic and acidic residues" evidence="1">
    <location>
        <begin position="735"/>
        <end position="754"/>
    </location>
</feature>
<evidence type="ECO:0000313" key="2">
    <source>
        <dbReference type="EMBL" id="ODH29326.1"/>
    </source>
</evidence>